<feature type="compositionally biased region" description="Pro residues" evidence="1">
    <location>
        <begin position="41"/>
        <end position="50"/>
    </location>
</feature>
<protein>
    <recommendedName>
        <fullName evidence="5">DUF308 domain-containing protein</fullName>
    </recommendedName>
</protein>
<reference evidence="3 4" key="1">
    <citation type="submission" date="2018-03" db="EMBL/GenBank/DDBJ databases">
        <title>Genomic Encyclopedia of Archaeal and Bacterial Type Strains, Phase II (KMG-II): from individual species to whole genera.</title>
        <authorList>
            <person name="Goeker M."/>
        </authorList>
    </citation>
    <scope>NUCLEOTIDE SEQUENCE [LARGE SCALE GENOMIC DNA]</scope>
    <source>
        <strain evidence="3 4">ATCC BAA-1496</strain>
    </source>
</reference>
<feature type="compositionally biased region" description="Basic and acidic residues" evidence="1">
    <location>
        <begin position="80"/>
        <end position="90"/>
    </location>
</feature>
<dbReference type="Proteomes" id="UP000237822">
    <property type="component" value="Unassembled WGS sequence"/>
</dbReference>
<evidence type="ECO:0008006" key="5">
    <source>
        <dbReference type="Google" id="ProtNLM"/>
    </source>
</evidence>
<evidence type="ECO:0000256" key="2">
    <source>
        <dbReference type="SAM" id="Phobius"/>
    </source>
</evidence>
<accession>A0A2T0UXJ1</accession>
<keyword evidence="4" id="KW-1185">Reference proteome</keyword>
<organism evidence="3 4">
    <name type="scientific">Knoellia remsis</name>
    <dbReference type="NCBI Taxonomy" id="407159"/>
    <lineage>
        <taxon>Bacteria</taxon>
        <taxon>Bacillati</taxon>
        <taxon>Actinomycetota</taxon>
        <taxon>Actinomycetes</taxon>
        <taxon>Micrococcales</taxon>
        <taxon>Intrasporangiaceae</taxon>
        <taxon>Knoellia</taxon>
    </lineage>
</organism>
<dbReference type="OrthoDB" id="4867773at2"/>
<proteinExistence type="predicted"/>
<keyword evidence="2" id="KW-0472">Membrane</keyword>
<comment type="caution">
    <text evidence="3">The sequence shown here is derived from an EMBL/GenBank/DDBJ whole genome shotgun (WGS) entry which is preliminary data.</text>
</comment>
<dbReference type="AlphaFoldDB" id="A0A2T0UXJ1"/>
<gene>
    <name evidence="3" type="ORF">BCF74_10477</name>
</gene>
<feature type="region of interest" description="Disordered" evidence="1">
    <location>
        <begin position="1"/>
        <end position="123"/>
    </location>
</feature>
<feature type="transmembrane region" description="Helical" evidence="2">
    <location>
        <begin position="130"/>
        <end position="151"/>
    </location>
</feature>
<dbReference type="RefSeq" id="WP_106296639.1">
    <property type="nucleotide sequence ID" value="NZ_PVTI01000004.1"/>
</dbReference>
<keyword evidence="2" id="KW-1133">Transmembrane helix</keyword>
<evidence type="ECO:0000313" key="4">
    <source>
        <dbReference type="Proteomes" id="UP000237822"/>
    </source>
</evidence>
<sequence>MNERDVDAEFDAIVARWDAPAPERSAQRPAEPTSPESVTSPQPPVDPAAPPLTVHDISAAYAALSRPEPDAPSSAQPSGDAHDDGAREDSDASASELGSGHTAWREGPSVDDEDDHFEPAPVALPPGEDIGYWGALAGLVGGPLVLIWVVLSSPFYAGWWALGGIGIFLGGFALLVMRMPRHRDPFDDDDGARV</sequence>
<keyword evidence="2" id="KW-0812">Transmembrane</keyword>
<evidence type="ECO:0000256" key="1">
    <source>
        <dbReference type="SAM" id="MobiDB-lite"/>
    </source>
</evidence>
<evidence type="ECO:0000313" key="3">
    <source>
        <dbReference type="EMBL" id="PRY62641.1"/>
    </source>
</evidence>
<dbReference type="EMBL" id="PVTI01000004">
    <property type="protein sequence ID" value="PRY62641.1"/>
    <property type="molecule type" value="Genomic_DNA"/>
</dbReference>
<feature type="transmembrane region" description="Helical" evidence="2">
    <location>
        <begin position="157"/>
        <end position="177"/>
    </location>
</feature>
<name>A0A2T0UXJ1_9MICO</name>